<evidence type="ECO:0000256" key="5">
    <source>
        <dbReference type="ARBA" id="ARBA00022619"/>
    </source>
</evidence>
<evidence type="ECO:0000256" key="4">
    <source>
        <dbReference type="ARBA" id="ARBA00013950"/>
    </source>
</evidence>
<protein>
    <recommendedName>
        <fullName evidence="4">Riboflavin synthase</fullName>
        <ecNumber evidence="3">2.5.1.9</ecNumber>
    </recommendedName>
</protein>
<dbReference type="PROSITE" id="PS51177">
    <property type="entry name" value="LUMAZINE_BIND"/>
    <property type="match status" value="2"/>
</dbReference>
<organism evidence="10">
    <name type="scientific">Bartheletia paradoxa</name>
    <dbReference type="NCBI Taxonomy" id="669517"/>
    <lineage>
        <taxon>Eukaryota</taxon>
        <taxon>Fungi</taxon>
        <taxon>Dikarya</taxon>
        <taxon>Basidiomycota</taxon>
        <taxon>Agaricomycotina</taxon>
        <taxon>Bartheletiomycetes</taxon>
        <taxon>Bartheletiales</taxon>
        <taxon>Bartheletiaceae</taxon>
        <taxon>Bartheletia</taxon>
    </lineage>
</organism>
<evidence type="ECO:0000256" key="3">
    <source>
        <dbReference type="ARBA" id="ARBA00012827"/>
    </source>
</evidence>
<keyword evidence="6" id="KW-0808">Transferase</keyword>
<dbReference type="FunFam" id="2.40.30.20:FF:000006">
    <property type="entry name" value="Riboflavin synthase, alpha subunit"/>
    <property type="match status" value="1"/>
</dbReference>
<dbReference type="EMBL" id="KY000295">
    <property type="protein sequence ID" value="ASF90241.1"/>
    <property type="molecule type" value="Genomic_DNA"/>
</dbReference>
<dbReference type="NCBIfam" id="NF006767">
    <property type="entry name" value="PRK09289.1"/>
    <property type="match status" value="1"/>
</dbReference>
<dbReference type="PIRSF" id="PIRSF000498">
    <property type="entry name" value="Riboflavin_syn_A"/>
    <property type="match status" value="1"/>
</dbReference>
<dbReference type="InterPro" id="IPR026017">
    <property type="entry name" value="Lumazine-bd_dom"/>
</dbReference>
<feature type="repeat" description="Lumazine-binding" evidence="8">
    <location>
        <begin position="104"/>
        <end position="208"/>
    </location>
</feature>
<dbReference type="NCBIfam" id="TIGR00187">
    <property type="entry name" value="ribE"/>
    <property type="match status" value="1"/>
</dbReference>
<dbReference type="Pfam" id="PF00677">
    <property type="entry name" value="Lum_binding"/>
    <property type="match status" value="2"/>
</dbReference>
<feature type="domain" description="Lumazine-binding" evidence="9">
    <location>
        <begin position="1"/>
        <end position="103"/>
    </location>
</feature>
<reference evidence="10" key="1">
    <citation type="submission" date="2016-10" db="EMBL/GenBank/DDBJ databases">
        <title>Phylogenomic data for the living fossil Bartheletia paradoxa suggests that the early evolutionary history of major basidiomycete lineages might not be bifurcate.</title>
        <authorList>
            <person name="Mishra B."/>
            <person name="Choi Y.-J."/>
            <person name="Bauer R."/>
            <person name="Thines M."/>
        </authorList>
    </citation>
    <scope>NUCLEOTIDE SEQUENCE</scope>
</reference>
<evidence type="ECO:0000256" key="1">
    <source>
        <dbReference type="ARBA" id="ARBA00002803"/>
    </source>
</evidence>
<evidence type="ECO:0000256" key="6">
    <source>
        <dbReference type="ARBA" id="ARBA00022679"/>
    </source>
</evidence>
<dbReference type="GO" id="GO:0004746">
    <property type="term" value="F:riboflavin synthase activity"/>
    <property type="evidence" value="ECO:0007669"/>
    <property type="project" value="UniProtKB-EC"/>
</dbReference>
<dbReference type="InterPro" id="IPR017938">
    <property type="entry name" value="Riboflavin_synthase-like_b-brl"/>
</dbReference>
<evidence type="ECO:0000256" key="2">
    <source>
        <dbReference type="ARBA" id="ARBA00004887"/>
    </source>
</evidence>
<dbReference type="FunFam" id="2.40.30.20:FF:000004">
    <property type="entry name" value="Riboflavin synthase, alpha subunit"/>
    <property type="match status" value="1"/>
</dbReference>
<proteinExistence type="predicted"/>
<dbReference type="AlphaFoldDB" id="A0A2D0XI55"/>
<name>A0A2D0XI55_9BASI</name>
<dbReference type="GO" id="GO:0009231">
    <property type="term" value="P:riboflavin biosynthetic process"/>
    <property type="evidence" value="ECO:0007669"/>
    <property type="project" value="UniProtKB-KW"/>
</dbReference>
<dbReference type="CDD" id="cd00402">
    <property type="entry name" value="Riboflavin_synthase_like"/>
    <property type="match status" value="1"/>
</dbReference>
<dbReference type="PANTHER" id="PTHR21098:SF0">
    <property type="entry name" value="RIBOFLAVIN SYNTHASE"/>
    <property type="match status" value="1"/>
</dbReference>
<dbReference type="Gene3D" id="2.40.30.20">
    <property type="match status" value="2"/>
</dbReference>
<keyword evidence="5" id="KW-0686">Riboflavin biosynthesis</keyword>
<gene>
    <name evidence="10" type="ORF">SPAR06416</name>
</gene>
<dbReference type="InterPro" id="IPR023366">
    <property type="entry name" value="ATP_synth_asu-like_sf"/>
</dbReference>
<dbReference type="InterPro" id="IPR001783">
    <property type="entry name" value="Lumazine-bd"/>
</dbReference>
<keyword evidence="7" id="KW-0677">Repeat</keyword>
<dbReference type="PANTHER" id="PTHR21098">
    <property type="entry name" value="RIBOFLAVIN SYNTHASE ALPHA CHAIN"/>
    <property type="match status" value="1"/>
</dbReference>
<comment type="pathway">
    <text evidence="2">Cofactor biosynthesis; riboflavin biosynthesis; riboflavin from 2-hydroxy-3-oxobutyl phosphate and 5-amino-6-(D-ribitylamino)uracil: step 2/2.</text>
</comment>
<evidence type="ECO:0000313" key="10">
    <source>
        <dbReference type="EMBL" id="ASF90241.1"/>
    </source>
</evidence>
<evidence type="ECO:0000256" key="7">
    <source>
        <dbReference type="ARBA" id="ARBA00022737"/>
    </source>
</evidence>
<comment type="function">
    <text evidence="1">Catalyzes the dismutation of two molecules of 6,7-dimethyl-8-ribityllumazine, resulting in the formation of riboflavin and 5-amino-6-(D-ribitylamino)uracil.</text>
</comment>
<sequence>MFTGLVEHMGTITSIDPLDTTDSGGGGWSMTIGEAEPVLGDCHIGDSIACNGACLTVTEFTPSSFKVGLAPETLERTSLGQLQVGSKINLERAMAAHTRFGGHFVQGHVDVPCTILSSVSDANSLRLTFQLPPPTEHIPSLLPYLIPKGYVTLDGASLTLTEVDDVKETFSVMLIAHTQSKITLPLKSIGERVNVEVDMVGKYVLKAVEGALATPAGGKGTASGVEGIVERAVERVLARKGIA</sequence>
<accession>A0A2D0XI55</accession>
<evidence type="ECO:0000259" key="9">
    <source>
        <dbReference type="PROSITE" id="PS51177"/>
    </source>
</evidence>
<dbReference type="EC" id="2.5.1.9" evidence="3"/>
<evidence type="ECO:0000256" key="8">
    <source>
        <dbReference type="PROSITE-ProRule" id="PRU00524"/>
    </source>
</evidence>
<feature type="domain" description="Lumazine-binding" evidence="9">
    <location>
        <begin position="104"/>
        <end position="208"/>
    </location>
</feature>
<feature type="repeat" description="Lumazine-binding" evidence="8">
    <location>
        <begin position="1"/>
        <end position="103"/>
    </location>
</feature>
<dbReference type="SUPFAM" id="SSF63380">
    <property type="entry name" value="Riboflavin synthase domain-like"/>
    <property type="match status" value="2"/>
</dbReference>